<keyword evidence="3" id="KW-1185">Reference proteome</keyword>
<name>A0A545VDC3_9HYPO</name>
<dbReference type="Pfam" id="PF11951">
    <property type="entry name" value="Fungal_trans_2"/>
    <property type="match status" value="1"/>
</dbReference>
<gene>
    <name evidence="2" type="ORF">IF1G_01930</name>
</gene>
<sequence>MPYISATPCLSDAFILTTLHPPARHRRTTLAVSHAGLLGSCTTLWWRPNHSRLPKSSCCAAGTPFRPPVSIYDEPGTATMANTTSASTDQISELYDWTDEQCLAVYVFSFCHSLPCPSSLFIAIRRITRLRAALAAGAPKLGLVPTAELIALNVLEFSPDDWVETYSLPIPEVAPVYALAFKLATVLYALLSLPPPLSRPFAQHAILESSGGSGGISAARIHYRKLLWNTIFFGERGLVPSPPGRMCWPLAVLGAACHDGTAQDHTAIVGLVKAMCGAPPIDCGPALLLETLPRFWASGKTAWDDCFATPIHTWIWSISSYIIQMRMA</sequence>
<reference evidence="2 3" key="1">
    <citation type="journal article" date="2019" name="Appl. Microbiol. Biotechnol.">
        <title>Genome sequence of Isaria javanica and comparative genome analysis insights into family S53 peptidase evolution in fungal entomopathogens.</title>
        <authorList>
            <person name="Lin R."/>
            <person name="Zhang X."/>
            <person name="Xin B."/>
            <person name="Zou M."/>
            <person name="Gao Y."/>
            <person name="Qin F."/>
            <person name="Hu Q."/>
            <person name="Xie B."/>
            <person name="Cheng X."/>
        </authorList>
    </citation>
    <scope>NUCLEOTIDE SEQUENCE [LARGE SCALE GENOMIC DNA]</scope>
    <source>
        <strain evidence="2 3">IJ1G</strain>
    </source>
</reference>
<evidence type="ECO:0008006" key="4">
    <source>
        <dbReference type="Google" id="ProtNLM"/>
    </source>
</evidence>
<accession>A0A545VDC3</accession>
<proteinExistence type="predicted"/>
<keyword evidence="1" id="KW-0539">Nucleus</keyword>
<dbReference type="Proteomes" id="UP000315783">
    <property type="component" value="Unassembled WGS sequence"/>
</dbReference>
<comment type="caution">
    <text evidence="2">The sequence shown here is derived from an EMBL/GenBank/DDBJ whole genome shotgun (WGS) entry which is preliminary data.</text>
</comment>
<dbReference type="InterPro" id="IPR021858">
    <property type="entry name" value="Fun_TF"/>
</dbReference>
<organism evidence="2 3">
    <name type="scientific">Cordyceps javanica</name>
    <dbReference type="NCBI Taxonomy" id="43265"/>
    <lineage>
        <taxon>Eukaryota</taxon>
        <taxon>Fungi</taxon>
        <taxon>Dikarya</taxon>
        <taxon>Ascomycota</taxon>
        <taxon>Pezizomycotina</taxon>
        <taxon>Sordariomycetes</taxon>
        <taxon>Hypocreomycetidae</taxon>
        <taxon>Hypocreales</taxon>
        <taxon>Cordycipitaceae</taxon>
        <taxon>Cordyceps</taxon>
    </lineage>
</organism>
<evidence type="ECO:0000313" key="3">
    <source>
        <dbReference type="Proteomes" id="UP000315783"/>
    </source>
</evidence>
<evidence type="ECO:0000313" key="2">
    <source>
        <dbReference type="EMBL" id="TQV99715.1"/>
    </source>
</evidence>
<dbReference type="AlphaFoldDB" id="A0A545VDC3"/>
<dbReference type="EMBL" id="SPUK01000002">
    <property type="protein sequence ID" value="TQV99715.1"/>
    <property type="molecule type" value="Genomic_DNA"/>
</dbReference>
<protein>
    <recommendedName>
        <fullName evidence="4">C6 finger domain-containing protein</fullName>
    </recommendedName>
</protein>
<evidence type="ECO:0000256" key="1">
    <source>
        <dbReference type="ARBA" id="ARBA00023242"/>
    </source>
</evidence>